<proteinExistence type="predicted"/>
<evidence type="ECO:0000313" key="3">
    <source>
        <dbReference type="Proteomes" id="UP000016933"/>
    </source>
</evidence>
<accession>N1PKZ0</accession>
<feature type="region of interest" description="Disordered" evidence="1">
    <location>
        <begin position="54"/>
        <end position="89"/>
    </location>
</feature>
<keyword evidence="3" id="KW-1185">Reference proteome</keyword>
<dbReference type="PANTHER" id="PTHR42085:SF8">
    <property type="entry name" value="F-BOX DOMAIN-CONTAINING PROTEIN"/>
    <property type="match status" value="1"/>
</dbReference>
<dbReference type="HOGENOM" id="CLU_679757_0_0_1"/>
<sequence length="405" mass="45779">MDQIAGTRKGRGTRSTLQNAVRRQWDSSKDDLVYADLVARRRKERLVNVDRYIPQTDQEAQAGGDTGRLPRATSGSTSVTPRHSKPFPFNGLPGRVQDRILTLLLVKDISITIDFTWLRPFINGHCRIPVAAETLSSANGASFTLPVDWARLLKDVAVMKSDCSKFKSALELHGNKTRKLRGPGRGLTTGLLRVSREVHRRAVMVFYSENTFAFPWPTAAWMQLESFLATIGPTNVRRIRSISVHVPLWYRGIHEDYIEGAILDLTAPASRLGVVQLIGRDRLLSAVRSCVQALSKAERLENLSLKLEHGINTDRWSGTYSNNRQLVSAADAEEHVIRKQEGFELLRKACRILPQRPTLTLYHPSSTTKIAQYHISEFRSRLASVTQEANKYKWQVDQQLKGCRW</sequence>
<dbReference type="PANTHER" id="PTHR42085">
    <property type="entry name" value="F-BOX DOMAIN-CONTAINING PROTEIN"/>
    <property type="match status" value="1"/>
</dbReference>
<dbReference type="OrthoDB" id="3648099at2759"/>
<gene>
    <name evidence="2" type="ORF">DOTSEDRAFT_129369</name>
</gene>
<dbReference type="AlphaFoldDB" id="N1PKZ0"/>
<dbReference type="STRING" id="675120.N1PKZ0"/>
<feature type="region of interest" description="Disordered" evidence="1">
    <location>
        <begin position="1"/>
        <end position="22"/>
    </location>
</feature>
<evidence type="ECO:0000313" key="2">
    <source>
        <dbReference type="EMBL" id="EME44152.1"/>
    </source>
</evidence>
<dbReference type="Proteomes" id="UP000016933">
    <property type="component" value="Unassembled WGS sequence"/>
</dbReference>
<dbReference type="EMBL" id="KB446539">
    <property type="protein sequence ID" value="EME44152.1"/>
    <property type="molecule type" value="Genomic_DNA"/>
</dbReference>
<dbReference type="OMA" id="AQYHISE"/>
<reference evidence="2 3" key="2">
    <citation type="journal article" date="2012" name="PLoS Pathog.">
        <title>Diverse lifestyles and strategies of plant pathogenesis encoded in the genomes of eighteen Dothideomycetes fungi.</title>
        <authorList>
            <person name="Ohm R.A."/>
            <person name="Feau N."/>
            <person name="Henrissat B."/>
            <person name="Schoch C.L."/>
            <person name="Horwitz B.A."/>
            <person name="Barry K.W."/>
            <person name="Condon B.J."/>
            <person name="Copeland A.C."/>
            <person name="Dhillon B."/>
            <person name="Glaser F."/>
            <person name="Hesse C.N."/>
            <person name="Kosti I."/>
            <person name="LaButti K."/>
            <person name="Lindquist E.A."/>
            <person name="Lucas S."/>
            <person name="Salamov A.A."/>
            <person name="Bradshaw R.E."/>
            <person name="Ciuffetti L."/>
            <person name="Hamelin R.C."/>
            <person name="Kema G.H.J."/>
            <person name="Lawrence C."/>
            <person name="Scott J.A."/>
            <person name="Spatafora J.W."/>
            <person name="Turgeon B.G."/>
            <person name="de Wit P.J.G.M."/>
            <person name="Zhong S."/>
            <person name="Goodwin S.B."/>
            <person name="Grigoriev I.V."/>
        </authorList>
    </citation>
    <scope>NUCLEOTIDE SEQUENCE [LARGE SCALE GENOMIC DNA]</scope>
    <source>
        <strain evidence="3">NZE10 / CBS 128990</strain>
    </source>
</reference>
<evidence type="ECO:0000256" key="1">
    <source>
        <dbReference type="SAM" id="MobiDB-lite"/>
    </source>
</evidence>
<reference evidence="3" key="1">
    <citation type="journal article" date="2012" name="PLoS Genet.">
        <title>The genomes of the fungal plant pathogens Cladosporium fulvum and Dothistroma septosporum reveal adaptation to different hosts and lifestyles but also signatures of common ancestry.</title>
        <authorList>
            <person name="de Wit P.J.G.M."/>
            <person name="van der Burgt A."/>
            <person name="Oekmen B."/>
            <person name="Stergiopoulos I."/>
            <person name="Abd-Elsalam K.A."/>
            <person name="Aerts A.L."/>
            <person name="Bahkali A.H."/>
            <person name="Beenen H.G."/>
            <person name="Chettri P."/>
            <person name="Cox M.P."/>
            <person name="Datema E."/>
            <person name="de Vries R.P."/>
            <person name="Dhillon B."/>
            <person name="Ganley A.R."/>
            <person name="Griffiths S.A."/>
            <person name="Guo Y."/>
            <person name="Hamelin R.C."/>
            <person name="Henrissat B."/>
            <person name="Kabir M.S."/>
            <person name="Jashni M.K."/>
            <person name="Kema G."/>
            <person name="Klaubauf S."/>
            <person name="Lapidus A."/>
            <person name="Levasseur A."/>
            <person name="Lindquist E."/>
            <person name="Mehrabi R."/>
            <person name="Ohm R.A."/>
            <person name="Owen T.J."/>
            <person name="Salamov A."/>
            <person name="Schwelm A."/>
            <person name="Schijlen E."/>
            <person name="Sun H."/>
            <person name="van den Burg H.A."/>
            <person name="van Ham R.C.H.J."/>
            <person name="Zhang S."/>
            <person name="Goodwin S.B."/>
            <person name="Grigoriev I.V."/>
            <person name="Collemare J."/>
            <person name="Bradshaw R.E."/>
        </authorList>
    </citation>
    <scope>NUCLEOTIDE SEQUENCE [LARGE SCALE GENOMIC DNA]</scope>
    <source>
        <strain evidence="3">NZE10 / CBS 128990</strain>
    </source>
</reference>
<name>N1PKZ0_DOTSN</name>
<dbReference type="eggNOG" id="ENOG502RI05">
    <property type="taxonomic scope" value="Eukaryota"/>
</dbReference>
<organism evidence="2 3">
    <name type="scientific">Dothistroma septosporum (strain NZE10 / CBS 128990)</name>
    <name type="common">Red band needle blight fungus</name>
    <name type="synonym">Mycosphaerella pini</name>
    <dbReference type="NCBI Taxonomy" id="675120"/>
    <lineage>
        <taxon>Eukaryota</taxon>
        <taxon>Fungi</taxon>
        <taxon>Dikarya</taxon>
        <taxon>Ascomycota</taxon>
        <taxon>Pezizomycotina</taxon>
        <taxon>Dothideomycetes</taxon>
        <taxon>Dothideomycetidae</taxon>
        <taxon>Mycosphaerellales</taxon>
        <taxon>Mycosphaerellaceae</taxon>
        <taxon>Dothistroma</taxon>
    </lineage>
</organism>
<dbReference type="InterPro" id="IPR038883">
    <property type="entry name" value="AN11006-like"/>
</dbReference>
<protein>
    <submittedName>
        <fullName evidence="2">Uncharacterized protein</fullName>
    </submittedName>
</protein>